<dbReference type="EMBL" id="JACHKF010000001">
    <property type="protein sequence ID" value="MBB6571540.1"/>
    <property type="molecule type" value="Genomic_DNA"/>
</dbReference>
<gene>
    <name evidence="2" type="ORF">HNR71_007177</name>
    <name evidence="3" type="ORF">HPO96_28470</name>
</gene>
<feature type="transmembrane region" description="Helical" evidence="1">
    <location>
        <begin position="79"/>
        <end position="100"/>
    </location>
</feature>
<dbReference type="RefSeq" id="WP_171677443.1">
    <property type="nucleotide sequence ID" value="NZ_BAAAGT010000016.1"/>
</dbReference>
<feature type="transmembrane region" description="Helical" evidence="1">
    <location>
        <begin position="216"/>
        <end position="236"/>
    </location>
</feature>
<feature type="transmembrane region" description="Helical" evidence="1">
    <location>
        <begin position="156"/>
        <end position="173"/>
    </location>
</feature>
<reference evidence="2 5" key="2">
    <citation type="submission" date="2020-08" db="EMBL/GenBank/DDBJ databases">
        <title>Sequencing the genomes of 1000 actinobacteria strains.</title>
        <authorList>
            <person name="Klenk H.-P."/>
        </authorList>
    </citation>
    <scope>NUCLEOTIDE SEQUENCE [LARGE SCALE GENOMIC DNA]</scope>
    <source>
        <strain evidence="2 5">DSM 15626</strain>
    </source>
</reference>
<keyword evidence="4" id="KW-1185">Reference proteome</keyword>
<evidence type="ECO:0000313" key="3">
    <source>
        <dbReference type="EMBL" id="NOL44189.1"/>
    </source>
</evidence>
<organism evidence="3 4">
    <name type="scientific">Kribbella sandramycini</name>
    <dbReference type="NCBI Taxonomy" id="60450"/>
    <lineage>
        <taxon>Bacteria</taxon>
        <taxon>Bacillati</taxon>
        <taxon>Actinomycetota</taxon>
        <taxon>Actinomycetes</taxon>
        <taxon>Propionibacteriales</taxon>
        <taxon>Kribbellaceae</taxon>
        <taxon>Kribbella</taxon>
    </lineage>
</organism>
<reference evidence="3 4" key="1">
    <citation type="submission" date="2020-05" db="EMBL/GenBank/DDBJ databases">
        <title>Genome sequence of Kribbella sandramycini ATCC 39419.</title>
        <authorList>
            <person name="Maclea K.S."/>
            <person name="Fair J.L."/>
        </authorList>
    </citation>
    <scope>NUCLEOTIDE SEQUENCE [LARGE SCALE GENOMIC DNA]</scope>
    <source>
        <strain evidence="3 4">ATCC 39419</strain>
    </source>
</reference>
<dbReference type="Proteomes" id="UP000534306">
    <property type="component" value="Unassembled WGS sequence"/>
</dbReference>
<evidence type="ECO:0000313" key="5">
    <source>
        <dbReference type="Proteomes" id="UP000553957"/>
    </source>
</evidence>
<keyword evidence="1" id="KW-0812">Transmembrane</keyword>
<name>A0A7Y4L4I6_9ACTN</name>
<keyword evidence="1" id="KW-0472">Membrane</keyword>
<feature type="transmembrane region" description="Helical" evidence="1">
    <location>
        <begin position="126"/>
        <end position="150"/>
    </location>
</feature>
<dbReference type="Proteomes" id="UP000553957">
    <property type="component" value="Unassembled WGS sequence"/>
</dbReference>
<dbReference type="AlphaFoldDB" id="A0A7Y4L4I6"/>
<comment type="caution">
    <text evidence="3">The sequence shown here is derived from an EMBL/GenBank/DDBJ whole genome shotgun (WGS) entry which is preliminary data.</text>
</comment>
<proteinExistence type="predicted"/>
<feature type="transmembrane region" description="Helical" evidence="1">
    <location>
        <begin position="193"/>
        <end position="210"/>
    </location>
</feature>
<dbReference type="EMBL" id="JABJRC010000008">
    <property type="protein sequence ID" value="NOL44189.1"/>
    <property type="molecule type" value="Genomic_DNA"/>
</dbReference>
<sequence>MEWLRRWALGAGLVGGLGWAAAVSMSMPDWLDPADACARMAGAESSGGVRVRTGWLPPSAQCDFGGGDIRAYISTERSILLSVIGLAVLALLGYGAAATIQRLTGPAGMIRTADEIDLRRRHRNHLFFGALDVLIATALIVFLNTVAIVFGQLAGGLLFALTAITALGTLAALLDRHVGPLPSTNLAGRRRGALAGALTFAAIFVATALTGDLPFFPIWTAPLAAITYATVVHLQWTRAANHPSHQPSDR</sequence>
<evidence type="ECO:0000313" key="4">
    <source>
        <dbReference type="Proteomes" id="UP000534306"/>
    </source>
</evidence>
<evidence type="ECO:0000256" key="1">
    <source>
        <dbReference type="SAM" id="Phobius"/>
    </source>
</evidence>
<accession>A0A7Y4L4I6</accession>
<protein>
    <submittedName>
        <fullName evidence="3">Uncharacterized protein</fullName>
    </submittedName>
</protein>
<evidence type="ECO:0000313" key="2">
    <source>
        <dbReference type="EMBL" id="MBB6571540.1"/>
    </source>
</evidence>
<keyword evidence="1" id="KW-1133">Transmembrane helix</keyword>